<evidence type="ECO:0000313" key="12">
    <source>
        <dbReference type="Proteomes" id="UP000007875"/>
    </source>
</evidence>
<dbReference type="PROSITE" id="PS50850">
    <property type="entry name" value="MFS"/>
    <property type="match status" value="1"/>
</dbReference>
<evidence type="ECO:0000256" key="5">
    <source>
        <dbReference type="ARBA" id="ARBA00022989"/>
    </source>
</evidence>
<dbReference type="STRING" id="51511.ENSCSAVP00000007865"/>
<keyword evidence="8" id="KW-0813">Transport</keyword>
<evidence type="ECO:0000256" key="3">
    <source>
        <dbReference type="ARBA" id="ARBA00022475"/>
    </source>
</evidence>
<dbReference type="Proteomes" id="UP000007875">
    <property type="component" value="Unassembled WGS sequence"/>
</dbReference>
<dbReference type="Pfam" id="PF07648">
    <property type="entry name" value="Kazal_2"/>
    <property type="match status" value="1"/>
</dbReference>
<dbReference type="SUPFAM" id="SSF100895">
    <property type="entry name" value="Kazal-type serine protease inhibitors"/>
    <property type="match status" value="1"/>
</dbReference>
<evidence type="ECO:0000256" key="6">
    <source>
        <dbReference type="ARBA" id="ARBA00023136"/>
    </source>
</evidence>
<evidence type="ECO:0000313" key="11">
    <source>
        <dbReference type="Ensembl" id="ENSCSAVP00000007865.1"/>
    </source>
</evidence>
<dbReference type="InterPro" id="IPR036058">
    <property type="entry name" value="Kazal_dom_sf"/>
</dbReference>
<dbReference type="Gene3D" id="3.30.60.30">
    <property type="match status" value="1"/>
</dbReference>
<dbReference type="GO" id="GO:0006811">
    <property type="term" value="P:monoatomic ion transport"/>
    <property type="evidence" value="ECO:0007669"/>
    <property type="project" value="UniProtKB-KW"/>
</dbReference>
<keyword evidence="3" id="KW-1003">Cell membrane</keyword>
<feature type="transmembrane region" description="Helical" evidence="8">
    <location>
        <begin position="70"/>
        <end position="92"/>
    </location>
</feature>
<feature type="transmembrane region" description="Helical" evidence="8">
    <location>
        <begin position="508"/>
        <end position="526"/>
    </location>
</feature>
<feature type="transmembrane region" description="Helical" evidence="8">
    <location>
        <begin position="466"/>
        <end position="487"/>
    </location>
</feature>
<dbReference type="InterPro" id="IPR036259">
    <property type="entry name" value="MFS_trans_sf"/>
</dbReference>
<feature type="transmembrane region" description="Helical" evidence="8">
    <location>
        <begin position="41"/>
        <end position="63"/>
    </location>
</feature>
<evidence type="ECO:0000256" key="2">
    <source>
        <dbReference type="ARBA" id="ARBA00009657"/>
    </source>
</evidence>
<evidence type="ECO:0000256" key="4">
    <source>
        <dbReference type="ARBA" id="ARBA00022692"/>
    </source>
</evidence>
<comment type="caution">
    <text evidence="8">Lacks conserved residue(s) required for the propagation of feature annotation.</text>
</comment>
<evidence type="ECO:0000256" key="1">
    <source>
        <dbReference type="ARBA" id="ARBA00004651"/>
    </source>
</evidence>
<keyword evidence="7" id="KW-1015">Disulfide bond</keyword>
<reference evidence="11" key="2">
    <citation type="submission" date="2025-08" db="UniProtKB">
        <authorList>
            <consortium name="Ensembl"/>
        </authorList>
    </citation>
    <scope>IDENTIFICATION</scope>
</reference>
<protein>
    <recommendedName>
        <fullName evidence="8">Solute carrier organic anion transporter family member</fullName>
    </recommendedName>
</protein>
<dbReference type="PANTHER" id="PTHR11388">
    <property type="entry name" value="ORGANIC ANION TRANSPORTER"/>
    <property type="match status" value="1"/>
</dbReference>
<dbReference type="AlphaFoldDB" id="H2YRA5"/>
<feature type="transmembrane region" description="Helical" evidence="8">
    <location>
        <begin position="164"/>
        <end position="187"/>
    </location>
</feature>
<keyword evidence="6 8" id="KW-0472">Membrane</keyword>
<dbReference type="OMA" id="LLIYTDW"/>
<dbReference type="GO" id="GO:0043252">
    <property type="term" value="P:sodium-independent organic anion transport"/>
    <property type="evidence" value="ECO:0007669"/>
    <property type="project" value="TreeGrafter"/>
</dbReference>
<evidence type="ECO:0000256" key="7">
    <source>
        <dbReference type="ARBA" id="ARBA00023157"/>
    </source>
</evidence>
<dbReference type="InterPro" id="IPR004156">
    <property type="entry name" value="OATP"/>
</dbReference>
<comment type="similarity">
    <text evidence="2 8">Belongs to the organo anion transporter (TC 2.A.60) family.</text>
</comment>
<dbReference type="Pfam" id="PF03137">
    <property type="entry name" value="OATP"/>
    <property type="match status" value="1"/>
</dbReference>
<feature type="transmembrane region" description="Helical" evidence="8">
    <location>
        <begin position="125"/>
        <end position="144"/>
    </location>
</feature>
<feature type="domain" description="Kazal-like" evidence="10">
    <location>
        <begin position="391"/>
        <end position="443"/>
    </location>
</feature>
<feature type="transmembrane region" description="Helical" evidence="8">
    <location>
        <begin position="318"/>
        <end position="340"/>
    </location>
</feature>
<dbReference type="NCBIfam" id="TIGR00805">
    <property type="entry name" value="oat"/>
    <property type="match status" value="1"/>
</dbReference>
<proteinExistence type="inferred from homology"/>
<accession>H2YRA5</accession>
<dbReference type="PANTHER" id="PTHR11388:SF100">
    <property type="entry name" value="SOLUTE CARRIER ORGANIC ANION TRANSPORTER FAMILY MEMBER 4A1"/>
    <property type="match status" value="1"/>
</dbReference>
<evidence type="ECO:0000259" key="9">
    <source>
        <dbReference type="PROSITE" id="PS50850"/>
    </source>
</evidence>
<feature type="transmembrane region" description="Helical" evidence="8">
    <location>
        <begin position="347"/>
        <end position="369"/>
    </location>
</feature>
<feature type="transmembrane region" description="Helical" evidence="8">
    <location>
        <begin position="555"/>
        <end position="579"/>
    </location>
</feature>
<dbReference type="GO" id="GO:0016323">
    <property type="term" value="C:basolateral plasma membrane"/>
    <property type="evidence" value="ECO:0007669"/>
    <property type="project" value="TreeGrafter"/>
</dbReference>
<dbReference type="InterPro" id="IPR002350">
    <property type="entry name" value="Kazal_dom"/>
</dbReference>
<reference evidence="12" key="1">
    <citation type="submission" date="2003-08" db="EMBL/GenBank/DDBJ databases">
        <authorList>
            <person name="Birren B."/>
            <person name="Nusbaum C."/>
            <person name="Abebe A."/>
            <person name="Abouelleil A."/>
            <person name="Adekoya E."/>
            <person name="Ait-zahra M."/>
            <person name="Allen N."/>
            <person name="Allen T."/>
            <person name="An P."/>
            <person name="Anderson M."/>
            <person name="Anderson S."/>
            <person name="Arachchi H."/>
            <person name="Armbruster J."/>
            <person name="Bachantsang P."/>
            <person name="Baldwin J."/>
            <person name="Barry A."/>
            <person name="Bayul T."/>
            <person name="Blitshsteyn B."/>
            <person name="Bloom T."/>
            <person name="Blye J."/>
            <person name="Boguslavskiy L."/>
            <person name="Borowsky M."/>
            <person name="Boukhgalter B."/>
            <person name="Brunache A."/>
            <person name="Butler J."/>
            <person name="Calixte N."/>
            <person name="Calvo S."/>
            <person name="Camarata J."/>
            <person name="Campo K."/>
            <person name="Chang J."/>
            <person name="Cheshatsang Y."/>
            <person name="Citroen M."/>
            <person name="Collymore A."/>
            <person name="Considine T."/>
            <person name="Cook A."/>
            <person name="Cooke P."/>
            <person name="Corum B."/>
            <person name="Cuomo C."/>
            <person name="David R."/>
            <person name="Dawoe T."/>
            <person name="Degray S."/>
            <person name="Dodge S."/>
            <person name="Dooley K."/>
            <person name="Dorje P."/>
            <person name="Dorjee K."/>
            <person name="Dorris L."/>
            <person name="Duffey N."/>
            <person name="Dupes A."/>
            <person name="Elkins T."/>
            <person name="Engels R."/>
            <person name="Erickson J."/>
            <person name="Farina A."/>
            <person name="Faro S."/>
            <person name="Ferreira P."/>
            <person name="Fischer H."/>
            <person name="Fitzgerald M."/>
            <person name="Foley K."/>
            <person name="Gage D."/>
            <person name="Galagan J."/>
            <person name="Gearin G."/>
            <person name="Gnerre S."/>
            <person name="Gnirke A."/>
            <person name="Goyette A."/>
            <person name="Graham J."/>
            <person name="Grandbois E."/>
            <person name="Gyaltsen K."/>
            <person name="Hafez N."/>
            <person name="Hagopian D."/>
            <person name="Hagos B."/>
            <person name="Hall J."/>
            <person name="Hatcher B."/>
            <person name="Heller A."/>
            <person name="Higgins H."/>
            <person name="Honan T."/>
            <person name="Horn A."/>
            <person name="Houde N."/>
            <person name="Hughes L."/>
            <person name="Hulme W."/>
            <person name="Husby E."/>
            <person name="Iliev I."/>
            <person name="Jaffe D."/>
            <person name="Jones C."/>
            <person name="Kamal M."/>
            <person name="Kamat A."/>
            <person name="Kamvysselis M."/>
            <person name="Karlsson E."/>
            <person name="Kells C."/>
            <person name="Kieu A."/>
            <person name="Kisner P."/>
            <person name="Kodira C."/>
            <person name="Kulbokas E."/>
            <person name="Labutti K."/>
            <person name="Lama D."/>
            <person name="Landers T."/>
            <person name="Leger J."/>
            <person name="Levine S."/>
            <person name="Lewis D."/>
            <person name="Lewis T."/>
            <person name="Lindblad-toh K."/>
            <person name="Liu X."/>
            <person name="Lokyitsang T."/>
            <person name="Lokyitsang Y."/>
            <person name="Lucien O."/>
            <person name="Lui A."/>
            <person name="Ma L.J."/>
            <person name="Mabbitt R."/>
            <person name="Macdonald J."/>
            <person name="Maclean C."/>
            <person name="Major J."/>
            <person name="Manning J."/>
            <person name="Marabella R."/>
            <person name="Maru K."/>
            <person name="Matthews C."/>
            <person name="Mauceli E."/>
            <person name="Mccarthy M."/>
            <person name="Mcdonough S."/>
            <person name="Mcghee T."/>
            <person name="Meldrim J."/>
            <person name="Meneus L."/>
            <person name="Mesirov J."/>
            <person name="Mihalev A."/>
            <person name="Mihova T."/>
            <person name="Mikkelsen T."/>
            <person name="Mlenga V."/>
            <person name="Moru K."/>
            <person name="Mozes J."/>
            <person name="Mulrain L."/>
            <person name="Munson G."/>
            <person name="Naylor J."/>
            <person name="Newes C."/>
            <person name="Nguyen C."/>
            <person name="Nguyen N."/>
            <person name="Nguyen T."/>
            <person name="Nicol R."/>
            <person name="Nielsen C."/>
            <person name="Nizzari M."/>
            <person name="Norbu C."/>
            <person name="Norbu N."/>
            <person name="O'donnell P."/>
            <person name="Okoawo O."/>
            <person name="O'leary S."/>
            <person name="Omotosho B."/>
            <person name="O'neill K."/>
            <person name="Osman S."/>
            <person name="Parker S."/>
            <person name="Perrin D."/>
            <person name="Phunkhang P."/>
            <person name="Piqani B."/>
            <person name="Purcell S."/>
            <person name="Rachupka T."/>
            <person name="Ramasamy U."/>
            <person name="Rameau R."/>
            <person name="Ray V."/>
            <person name="Raymond C."/>
            <person name="Retta R."/>
            <person name="Richardson S."/>
            <person name="Rise C."/>
            <person name="Rodriguez J."/>
            <person name="Rogers J."/>
            <person name="Rogov P."/>
            <person name="Rutman M."/>
            <person name="Schupbach R."/>
            <person name="Seaman C."/>
            <person name="Settipalli S."/>
            <person name="Sharpe T."/>
            <person name="Sheridan J."/>
            <person name="Sherpa N."/>
            <person name="Shi J."/>
            <person name="Smirnov S."/>
            <person name="Smith C."/>
            <person name="Sougnez C."/>
            <person name="Spencer B."/>
            <person name="Stalker J."/>
            <person name="Stange-thomann N."/>
            <person name="Stavropoulos S."/>
            <person name="Stetson K."/>
            <person name="Stone C."/>
            <person name="Stone S."/>
            <person name="Stubbs M."/>
            <person name="Talamas J."/>
            <person name="Tchuinga P."/>
            <person name="Tenzing P."/>
            <person name="Tesfaye S."/>
            <person name="Theodore J."/>
            <person name="Thoulutsang Y."/>
            <person name="Topham K."/>
            <person name="Towey S."/>
            <person name="Tsamla T."/>
            <person name="Tsomo N."/>
            <person name="Vallee D."/>
            <person name="Vassiliev H."/>
            <person name="Venkataraman V."/>
            <person name="Vinson J."/>
            <person name="Vo A."/>
            <person name="Wade C."/>
            <person name="Wang S."/>
            <person name="Wangchuk T."/>
            <person name="Wangdi T."/>
            <person name="Whittaker C."/>
            <person name="Wilkinson J."/>
            <person name="Wu Y."/>
            <person name="Wyman D."/>
            <person name="Yadav S."/>
            <person name="Yang S."/>
            <person name="Yang X."/>
            <person name="Yeager S."/>
            <person name="Yee E."/>
            <person name="Young G."/>
            <person name="Zainoun J."/>
            <person name="Zembeck L."/>
            <person name="Zimmer A."/>
            <person name="Zody M."/>
            <person name="Lander E."/>
        </authorList>
    </citation>
    <scope>NUCLEOTIDE SEQUENCE [LARGE SCALE GENOMIC DNA]</scope>
</reference>
<name>H2YRA5_CIOSA</name>
<dbReference type="Gene3D" id="1.20.1250.20">
    <property type="entry name" value="MFS general substrate transporter like domains"/>
    <property type="match status" value="1"/>
</dbReference>
<dbReference type="GeneTree" id="ENSGT01150000286985"/>
<feature type="transmembrane region" description="Helical" evidence="8">
    <location>
        <begin position="280"/>
        <end position="298"/>
    </location>
</feature>
<dbReference type="HOGENOM" id="CLU_008954_1_2_1"/>
<dbReference type="SUPFAM" id="SSF103473">
    <property type="entry name" value="MFS general substrate transporter"/>
    <property type="match status" value="1"/>
</dbReference>
<dbReference type="eggNOG" id="KOG3626">
    <property type="taxonomic scope" value="Eukaryota"/>
</dbReference>
<keyword evidence="4 8" id="KW-0812">Transmembrane</keyword>
<feature type="transmembrane region" description="Helical" evidence="8">
    <location>
        <begin position="207"/>
        <end position="230"/>
    </location>
</feature>
<evidence type="ECO:0000259" key="10">
    <source>
        <dbReference type="PROSITE" id="PS51465"/>
    </source>
</evidence>
<keyword evidence="8" id="KW-0406">Ion transport</keyword>
<dbReference type="GO" id="GO:0015347">
    <property type="term" value="F:sodium-independent organic anion transmembrane transporter activity"/>
    <property type="evidence" value="ECO:0007669"/>
    <property type="project" value="TreeGrafter"/>
</dbReference>
<dbReference type="InParanoid" id="H2YRA5"/>
<dbReference type="InterPro" id="IPR020846">
    <property type="entry name" value="MFS_dom"/>
</dbReference>
<organism evidence="11 12">
    <name type="scientific">Ciona savignyi</name>
    <name type="common">Pacific transparent sea squirt</name>
    <dbReference type="NCBI Taxonomy" id="51511"/>
    <lineage>
        <taxon>Eukaryota</taxon>
        <taxon>Metazoa</taxon>
        <taxon>Chordata</taxon>
        <taxon>Tunicata</taxon>
        <taxon>Ascidiacea</taxon>
        <taxon>Phlebobranchia</taxon>
        <taxon>Cionidae</taxon>
        <taxon>Ciona</taxon>
    </lineage>
</organism>
<keyword evidence="12" id="KW-1185">Reference proteome</keyword>
<dbReference type="Ensembl" id="ENSCSAVT00000007970.1">
    <property type="protein sequence ID" value="ENSCSAVP00000007865.1"/>
    <property type="gene ID" value="ENSCSAVG00000004700.1"/>
</dbReference>
<evidence type="ECO:0000256" key="8">
    <source>
        <dbReference type="RuleBase" id="RU362056"/>
    </source>
</evidence>
<sequence>PQGALVVLSLAAFLQGFIVNGLINASITTLENRFQLQSSEAGLIASCYDIASCLSLLAVTYFGGRGHKHCGWMGGGCTMGFGSIVFSLPRFIAPLHQLTGADGTCSFNATSTTNCQDAALRSYRFAFYVAQLLTGIGATPLYTLGITYLDENVRQASSSLYHGVYYALSIVGPGIGFLVAGNLLSLYTILGQKVHIAETSPDFIGAWWLPFLIFGILTILVGIPILMFPWQLPGTEEVRRNRESEMHQDKMACQVHDDEQFGCRLRDFPKCLMVMLRNPSFLFISLAGATEGSITAGLSTFGPKIIESLFKLSPATAAIYLGLIAIIGGAGGQITGGFIVTKVKLSVAGMFKLCIAVAIVSTISILVFLQSCPNIPFAGASVLYPNTQAMNGIAAACNSGCHCDPDIFNPVCGSNGVTYYSPCYAGCTESFTNKTHSNCSCITNSTTHIAAPGYCTGEPCPYGGHVLYLVMMFLALYLTFSIAIPALQATIRIVPFTQRSFAVGIQWLILRTLGTIPGPILFGFVLDKACDLWGSLCSVRGSCSVYKNHIISRNVVILVSVLKRKFVGFIFYVLAYLTYKPPPVAA</sequence>
<keyword evidence="5 8" id="KW-1133">Transmembrane helix</keyword>
<dbReference type="PROSITE" id="PS51465">
    <property type="entry name" value="KAZAL_2"/>
    <property type="match status" value="1"/>
</dbReference>
<reference evidence="11" key="3">
    <citation type="submission" date="2025-09" db="UniProtKB">
        <authorList>
            <consortium name="Ensembl"/>
        </authorList>
    </citation>
    <scope>IDENTIFICATION</scope>
</reference>
<feature type="domain" description="Major facilitator superfamily (MFS) profile" evidence="9">
    <location>
        <begin position="4"/>
        <end position="580"/>
    </location>
</feature>
<comment type="subcellular location">
    <subcellularLocation>
        <location evidence="1 8">Cell membrane</location>
        <topology evidence="1 8">Multi-pass membrane protein</topology>
    </subcellularLocation>
</comment>